<dbReference type="Proteomes" id="UP000215767">
    <property type="component" value="Unassembled WGS sequence"/>
</dbReference>
<keyword evidence="1" id="KW-0732">Signal</keyword>
<feature type="chain" id="PRO_5012175879" description="DUF2946 domain-containing protein" evidence="1">
    <location>
        <begin position="25"/>
        <end position="157"/>
    </location>
</feature>
<reference evidence="3" key="1">
    <citation type="submission" date="2017-05" db="EMBL/GenBank/DDBJ databases">
        <title>Complete and WGS of Bordetella genogroups.</title>
        <authorList>
            <person name="Spilker T."/>
            <person name="Lipuma J."/>
        </authorList>
    </citation>
    <scope>NUCLEOTIDE SEQUENCE [LARGE SCALE GENOMIC DNA]</scope>
    <source>
        <strain evidence="3">AU8856</strain>
    </source>
</reference>
<feature type="signal peptide" evidence="1">
    <location>
        <begin position="1"/>
        <end position="24"/>
    </location>
</feature>
<sequence length="157" mass="16419">MARHLRRQLTAWLGLLAMCLIAFAPTASHFVRAARTFVLPVCTVDGQGEHTVSLFAVDARSDGAAATAMNGMKDMPGMRHGAAAGGSGGHADHRSGPMDDCGYCDLFNHAPAISMVPPAPLAPLLLLFGTLVLPVLTRYTPFGAFPSGRPRAPPAIS</sequence>
<evidence type="ECO:0000313" key="3">
    <source>
        <dbReference type="Proteomes" id="UP000215767"/>
    </source>
</evidence>
<evidence type="ECO:0000256" key="1">
    <source>
        <dbReference type="SAM" id="SignalP"/>
    </source>
</evidence>
<gene>
    <name evidence="2" type="ORF">CAL28_08435</name>
</gene>
<evidence type="ECO:0000313" key="2">
    <source>
        <dbReference type="EMBL" id="OZI59545.1"/>
    </source>
</evidence>
<comment type="caution">
    <text evidence="2">The sequence shown here is derived from an EMBL/GenBank/DDBJ whole genome shotgun (WGS) entry which is preliminary data.</text>
</comment>
<protein>
    <recommendedName>
        <fullName evidence="4">DUF2946 domain-containing protein</fullName>
    </recommendedName>
</protein>
<evidence type="ECO:0008006" key="4">
    <source>
        <dbReference type="Google" id="ProtNLM"/>
    </source>
</evidence>
<accession>A0A261UD64</accession>
<keyword evidence="3" id="KW-1185">Reference proteome</keyword>
<dbReference type="AlphaFoldDB" id="A0A261UD64"/>
<dbReference type="InterPro" id="IPR021333">
    <property type="entry name" value="DUF2946"/>
</dbReference>
<name>A0A261UD64_9BORD</name>
<dbReference type="EMBL" id="NEVS01000004">
    <property type="protein sequence ID" value="OZI59545.1"/>
    <property type="molecule type" value="Genomic_DNA"/>
</dbReference>
<organism evidence="2 3">
    <name type="scientific">Bordetella genomosp. 11</name>
    <dbReference type="NCBI Taxonomy" id="1416808"/>
    <lineage>
        <taxon>Bacteria</taxon>
        <taxon>Pseudomonadati</taxon>
        <taxon>Pseudomonadota</taxon>
        <taxon>Betaproteobacteria</taxon>
        <taxon>Burkholderiales</taxon>
        <taxon>Alcaligenaceae</taxon>
        <taxon>Bordetella</taxon>
    </lineage>
</organism>
<dbReference type="OrthoDB" id="8683087at2"/>
<dbReference type="RefSeq" id="WP_094840978.1">
    <property type="nucleotide sequence ID" value="NZ_NEVS01000004.1"/>
</dbReference>
<dbReference type="Pfam" id="PF11162">
    <property type="entry name" value="DUF2946"/>
    <property type="match status" value="1"/>
</dbReference>
<proteinExistence type="predicted"/>